<evidence type="ECO:0000256" key="1">
    <source>
        <dbReference type="ARBA" id="ARBA00010692"/>
    </source>
</evidence>
<protein>
    <recommendedName>
        <fullName evidence="2">Biotin transporter</fullName>
    </recommendedName>
</protein>
<dbReference type="eggNOG" id="COG1268">
    <property type="taxonomic scope" value="Bacteria"/>
</dbReference>
<dbReference type="PIRSF" id="PIRSF016661">
    <property type="entry name" value="BioY"/>
    <property type="match status" value="1"/>
</dbReference>
<feature type="transmembrane region" description="Helical" evidence="3">
    <location>
        <begin position="74"/>
        <end position="93"/>
    </location>
</feature>
<keyword evidence="2" id="KW-0813">Transport</keyword>
<feature type="transmembrane region" description="Helical" evidence="3">
    <location>
        <begin position="20"/>
        <end position="37"/>
    </location>
</feature>
<dbReference type="Pfam" id="PF02632">
    <property type="entry name" value="BioY"/>
    <property type="match status" value="1"/>
</dbReference>
<sequence length="200" mass="21087">MSTLAIRPVLIDKAIRTSNVINIALVVAGALVVGLLAQVSIPLWPVPITGQTLGVLLVGATLGSRRGAASMVTYAALGLAGVPWFADFTGGITTLAKPSFGYIIGFPIAAWIIGRLAELGWDRRSLRALAAFGIASLIPFLTGMPYMWAILKTSGVTLTFAQTLNAGFTPFIIGGIIKWLLAACLIPSLWKLVRDVEARA</sequence>
<dbReference type="STRING" id="202789.GCA_001457435_01102"/>
<keyword evidence="2" id="KW-1003">Cell membrane</keyword>
<evidence type="ECO:0000313" key="4">
    <source>
        <dbReference type="EMBL" id="EKU95256.1"/>
    </source>
</evidence>
<evidence type="ECO:0000256" key="3">
    <source>
        <dbReference type="SAM" id="Phobius"/>
    </source>
</evidence>
<gene>
    <name evidence="4" type="ORF">HMPREF9233_01017</name>
</gene>
<dbReference type="AlphaFoldDB" id="K9EHA0"/>
<dbReference type="GO" id="GO:0015225">
    <property type="term" value="F:biotin transmembrane transporter activity"/>
    <property type="evidence" value="ECO:0007669"/>
    <property type="project" value="UniProtKB-UniRule"/>
</dbReference>
<feature type="transmembrane region" description="Helical" evidence="3">
    <location>
        <begin position="43"/>
        <end position="62"/>
    </location>
</feature>
<name>K9EHA0_9ACTO</name>
<feature type="transmembrane region" description="Helical" evidence="3">
    <location>
        <begin position="99"/>
        <end position="117"/>
    </location>
</feature>
<keyword evidence="3" id="KW-0812">Transmembrane</keyword>
<feature type="transmembrane region" description="Helical" evidence="3">
    <location>
        <begin position="129"/>
        <end position="151"/>
    </location>
</feature>
<proteinExistence type="inferred from homology"/>
<dbReference type="Gene3D" id="1.10.1760.20">
    <property type="match status" value="1"/>
</dbReference>
<dbReference type="HOGENOM" id="CLU_077931_2_0_11"/>
<feature type="transmembrane region" description="Helical" evidence="3">
    <location>
        <begin position="171"/>
        <end position="190"/>
    </location>
</feature>
<accession>K9EHA0</accession>
<dbReference type="PANTHER" id="PTHR34295">
    <property type="entry name" value="BIOTIN TRANSPORTER BIOY"/>
    <property type="match status" value="1"/>
</dbReference>
<evidence type="ECO:0000313" key="5">
    <source>
        <dbReference type="Proteomes" id="UP000009888"/>
    </source>
</evidence>
<keyword evidence="5" id="KW-1185">Reference proteome</keyword>
<dbReference type="Proteomes" id="UP000009888">
    <property type="component" value="Unassembled WGS sequence"/>
</dbReference>
<dbReference type="EMBL" id="AGWL01000005">
    <property type="protein sequence ID" value="EKU95256.1"/>
    <property type="molecule type" value="Genomic_DNA"/>
</dbReference>
<comment type="similarity">
    <text evidence="1 2">Belongs to the BioY family.</text>
</comment>
<comment type="caution">
    <text evidence="4">The sequence shown here is derived from an EMBL/GenBank/DDBJ whole genome shotgun (WGS) entry which is preliminary data.</text>
</comment>
<dbReference type="GO" id="GO:0005886">
    <property type="term" value="C:plasma membrane"/>
    <property type="evidence" value="ECO:0007669"/>
    <property type="project" value="UniProtKB-SubCell"/>
</dbReference>
<evidence type="ECO:0000256" key="2">
    <source>
        <dbReference type="PIRNR" id="PIRNR016661"/>
    </source>
</evidence>
<organism evidence="4 5">
    <name type="scientific">Actinobaculum massiliense ACS-171-V-Col2</name>
    <dbReference type="NCBI Taxonomy" id="883066"/>
    <lineage>
        <taxon>Bacteria</taxon>
        <taxon>Bacillati</taxon>
        <taxon>Actinomycetota</taxon>
        <taxon>Actinomycetes</taxon>
        <taxon>Actinomycetales</taxon>
        <taxon>Actinomycetaceae</taxon>
        <taxon>Actinobaculum</taxon>
    </lineage>
</organism>
<dbReference type="PANTHER" id="PTHR34295:SF1">
    <property type="entry name" value="BIOTIN TRANSPORTER BIOY"/>
    <property type="match status" value="1"/>
</dbReference>
<keyword evidence="3" id="KW-1133">Transmembrane helix</keyword>
<keyword evidence="2 3" id="KW-0472">Membrane</keyword>
<dbReference type="RefSeq" id="WP_007001223.1">
    <property type="nucleotide sequence ID" value="NZ_JH992955.1"/>
</dbReference>
<reference evidence="4 5" key="1">
    <citation type="submission" date="2012-09" db="EMBL/GenBank/DDBJ databases">
        <title>The Genome Sequence of Actinobaculum massiliae ACS-171-V-COL2.</title>
        <authorList>
            <consortium name="The Broad Institute Genome Sequencing Platform"/>
            <person name="Earl A."/>
            <person name="Ward D."/>
            <person name="Feldgarden M."/>
            <person name="Gevers D."/>
            <person name="Saerens B."/>
            <person name="Vaneechoutte M."/>
            <person name="Walker B."/>
            <person name="Young S.K."/>
            <person name="Zeng Q."/>
            <person name="Gargeya S."/>
            <person name="Fitzgerald M."/>
            <person name="Haas B."/>
            <person name="Abouelleil A."/>
            <person name="Alvarado L."/>
            <person name="Arachchi H.M."/>
            <person name="Berlin A."/>
            <person name="Chapman S.B."/>
            <person name="Goldberg J."/>
            <person name="Griggs A."/>
            <person name="Gujja S."/>
            <person name="Hansen M."/>
            <person name="Howarth C."/>
            <person name="Imamovic A."/>
            <person name="Larimer J."/>
            <person name="McCowen C."/>
            <person name="Montmayeur A."/>
            <person name="Murphy C."/>
            <person name="Neiman D."/>
            <person name="Pearson M."/>
            <person name="Priest M."/>
            <person name="Roberts A."/>
            <person name="Saif S."/>
            <person name="Shea T."/>
            <person name="Sisk P."/>
            <person name="Sykes S."/>
            <person name="Wortman J."/>
            <person name="Nusbaum C."/>
            <person name="Birren B."/>
        </authorList>
    </citation>
    <scope>NUCLEOTIDE SEQUENCE [LARGE SCALE GENOMIC DNA]</scope>
    <source>
        <strain evidence="5">ACS-171-V-Col2</strain>
    </source>
</reference>
<dbReference type="PATRIC" id="fig|883066.3.peg.1060"/>
<dbReference type="InterPro" id="IPR003784">
    <property type="entry name" value="BioY"/>
</dbReference>
<comment type="subcellular location">
    <subcellularLocation>
        <location evidence="2">Cell membrane</location>
        <topology evidence="2">Multi-pass membrane protein</topology>
    </subcellularLocation>
</comment>